<evidence type="ECO:0000256" key="2">
    <source>
        <dbReference type="ARBA" id="ARBA00022723"/>
    </source>
</evidence>
<gene>
    <name evidence="6" type="ORF">M2350_002257</name>
</gene>
<sequence>MSSTISDRHRPNLLFIFADQMRGMAMGCVGDPNVQTPNLDRLAEEGTIFVRAYANAPVCTPSRAIMLTGKYPLTTKVVANDLPLPENERTIGEILRDAGYRTGYIGKWHLDGVPRNKFTPPGPRRHGFEFWAAWNCAHDYFHGKVFRDTPEPILLTGYEPAAQTDIALDFLRQHDGRPFALFLSWGPPHDPYHQVPENFKRLYDPEKLELRPNFREPQSSSLPLSEEDRKVGLRGCIANYYAHITALDEQVGRLMRALDEMGIAENTIVVFTSDHGDMLGSQGMLKKQQPWEESISVPLIIRWKGQVPTGRVSEKLISLVDLAPTLLSMMGLEVPPDMEGVDLKEHVLGGQGPEINSVFLMDLVPADEAAVQGLKEWRGVRTKRYTYARFIDGRELLYDNEVDPFQLRNLASEPSAADVKAQLEAELQNWLAKTRDKFLPWRELILELGLASLWNERERELHPKNPQLVAE</sequence>
<keyword evidence="4" id="KW-0106">Calcium</keyword>
<dbReference type="InterPro" id="IPR000917">
    <property type="entry name" value="Sulfatase_N"/>
</dbReference>
<dbReference type="InterPro" id="IPR050738">
    <property type="entry name" value="Sulfatase"/>
</dbReference>
<dbReference type="EMBL" id="JANUCP010000004">
    <property type="protein sequence ID" value="MCS3919840.1"/>
    <property type="molecule type" value="Genomic_DNA"/>
</dbReference>
<dbReference type="InterPro" id="IPR024607">
    <property type="entry name" value="Sulfatase_CS"/>
</dbReference>
<dbReference type="Gene3D" id="3.30.1120.10">
    <property type="match status" value="1"/>
</dbReference>
<reference evidence="6 7" key="1">
    <citation type="submission" date="2022-08" db="EMBL/GenBank/DDBJ databases">
        <title>Bacterial and archaeal communities from various locations to study Microbial Dark Matter (Phase II).</title>
        <authorList>
            <person name="Stepanauskas R."/>
        </authorList>
    </citation>
    <scope>NUCLEOTIDE SEQUENCE [LARGE SCALE GENOMIC DNA]</scope>
    <source>
        <strain evidence="6 7">PD1</strain>
    </source>
</reference>
<dbReference type="PANTHER" id="PTHR42693">
    <property type="entry name" value="ARYLSULFATASE FAMILY MEMBER"/>
    <property type="match status" value="1"/>
</dbReference>
<dbReference type="SUPFAM" id="SSF53649">
    <property type="entry name" value="Alkaline phosphatase-like"/>
    <property type="match status" value="1"/>
</dbReference>
<dbReference type="InterPro" id="IPR017850">
    <property type="entry name" value="Alkaline_phosphatase_core_sf"/>
</dbReference>
<keyword evidence="7" id="KW-1185">Reference proteome</keyword>
<dbReference type="CDD" id="cd16034">
    <property type="entry name" value="sulfatase_like"/>
    <property type="match status" value="1"/>
</dbReference>
<evidence type="ECO:0000256" key="1">
    <source>
        <dbReference type="ARBA" id="ARBA00008779"/>
    </source>
</evidence>
<name>A0ABT2ESG4_9BACT</name>
<dbReference type="Pfam" id="PF00884">
    <property type="entry name" value="Sulfatase"/>
    <property type="match status" value="1"/>
</dbReference>
<dbReference type="Gene3D" id="3.40.720.10">
    <property type="entry name" value="Alkaline Phosphatase, subunit A"/>
    <property type="match status" value="1"/>
</dbReference>
<organism evidence="6 7">
    <name type="scientific">Candidatus Fervidibacter sacchari</name>
    <dbReference type="NCBI Taxonomy" id="1448929"/>
    <lineage>
        <taxon>Bacteria</taxon>
        <taxon>Candidatus Fervidibacterota</taxon>
        <taxon>Candidatus Fervidibacter</taxon>
    </lineage>
</organism>
<evidence type="ECO:0000313" key="7">
    <source>
        <dbReference type="Proteomes" id="UP001204798"/>
    </source>
</evidence>
<protein>
    <submittedName>
        <fullName evidence="6">Arylsulfatase A-like enzyme</fullName>
    </submittedName>
</protein>
<feature type="domain" description="Sulfatase N-terminal" evidence="5">
    <location>
        <begin position="11"/>
        <end position="331"/>
    </location>
</feature>
<evidence type="ECO:0000256" key="4">
    <source>
        <dbReference type="ARBA" id="ARBA00022837"/>
    </source>
</evidence>
<dbReference type="RefSeq" id="WP_259096720.1">
    <property type="nucleotide sequence ID" value="NZ_CP130454.1"/>
</dbReference>
<accession>A0ABT2ESG4</accession>
<comment type="caution">
    <text evidence="6">The sequence shown here is derived from an EMBL/GenBank/DDBJ whole genome shotgun (WGS) entry which is preliminary data.</text>
</comment>
<dbReference type="PROSITE" id="PS00149">
    <property type="entry name" value="SULFATASE_2"/>
    <property type="match status" value="1"/>
</dbReference>
<dbReference type="PROSITE" id="PS00523">
    <property type="entry name" value="SULFATASE_1"/>
    <property type="match status" value="1"/>
</dbReference>
<keyword evidence="2" id="KW-0479">Metal-binding</keyword>
<proteinExistence type="inferred from homology"/>
<evidence type="ECO:0000256" key="3">
    <source>
        <dbReference type="ARBA" id="ARBA00022801"/>
    </source>
</evidence>
<comment type="similarity">
    <text evidence="1">Belongs to the sulfatase family.</text>
</comment>
<dbReference type="PANTHER" id="PTHR42693:SF53">
    <property type="entry name" value="ENDO-4-O-SULFATASE"/>
    <property type="match status" value="1"/>
</dbReference>
<evidence type="ECO:0000259" key="5">
    <source>
        <dbReference type="Pfam" id="PF00884"/>
    </source>
</evidence>
<dbReference type="Proteomes" id="UP001204798">
    <property type="component" value="Unassembled WGS sequence"/>
</dbReference>
<evidence type="ECO:0000313" key="6">
    <source>
        <dbReference type="EMBL" id="MCS3919840.1"/>
    </source>
</evidence>
<keyword evidence="3" id="KW-0378">Hydrolase</keyword>